<reference evidence="4" key="1">
    <citation type="submission" date="2022-04" db="EMBL/GenBank/DDBJ databases">
        <title>Flavobacterium pygoscelis sp. nov. isolated from Chinstrap chick (Pygoscelis antarcticus).</title>
        <authorList>
            <person name="Irgang R."/>
            <person name="Poblete-Morales M."/>
            <person name="Avendano-Herrera R."/>
        </authorList>
    </citation>
    <scope>NUCLEOTIDE SEQUENCE</scope>
    <source>
        <strain evidence="4">I-SCBP12n</strain>
    </source>
</reference>
<dbReference type="Proteomes" id="UP001139260">
    <property type="component" value="Unassembled WGS sequence"/>
</dbReference>
<dbReference type="PANTHER" id="PTHR46401:SF2">
    <property type="entry name" value="GLYCOSYLTRANSFERASE WBBK-RELATED"/>
    <property type="match status" value="1"/>
</dbReference>
<keyword evidence="5" id="KW-1185">Reference proteome</keyword>
<feature type="domain" description="Glycosyltransferase subfamily 4-like N-terminal" evidence="3">
    <location>
        <begin position="63"/>
        <end position="154"/>
    </location>
</feature>
<organism evidence="4 5">
    <name type="scientific">Flavobacterium pygoscelis</name>
    <dbReference type="NCBI Taxonomy" id="2893176"/>
    <lineage>
        <taxon>Bacteria</taxon>
        <taxon>Pseudomonadati</taxon>
        <taxon>Bacteroidota</taxon>
        <taxon>Flavobacteriia</taxon>
        <taxon>Flavobacteriales</taxon>
        <taxon>Flavobacteriaceae</taxon>
        <taxon>Flavobacterium</taxon>
    </lineage>
</organism>
<evidence type="ECO:0000313" key="4">
    <source>
        <dbReference type="EMBL" id="MCK8141457.1"/>
    </source>
</evidence>
<comment type="caution">
    <text evidence="4">The sequence shown here is derived from an EMBL/GenBank/DDBJ whole genome shotgun (WGS) entry which is preliminary data.</text>
</comment>
<evidence type="ECO:0000256" key="1">
    <source>
        <dbReference type="ARBA" id="ARBA00022679"/>
    </source>
</evidence>
<proteinExistence type="predicted"/>
<dbReference type="CDD" id="cd03801">
    <property type="entry name" value="GT4_PimA-like"/>
    <property type="match status" value="1"/>
</dbReference>
<dbReference type="InterPro" id="IPR028098">
    <property type="entry name" value="Glyco_trans_4-like_N"/>
</dbReference>
<dbReference type="Gene3D" id="3.40.50.2000">
    <property type="entry name" value="Glycogen Phosphorylase B"/>
    <property type="match status" value="2"/>
</dbReference>
<dbReference type="GO" id="GO:0016757">
    <property type="term" value="F:glycosyltransferase activity"/>
    <property type="evidence" value="ECO:0007669"/>
    <property type="project" value="InterPro"/>
</dbReference>
<feature type="domain" description="Glycosyl transferase family 1" evidence="2">
    <location>
        <begin position="168"/>
        <end position="316"/>
    </location>
</feature>
<gene>
    <name evidence="4" type="ORF">MW871_06075</name>
</gene>
<dbReference type="RefSeq" id="WP_248427952.1">
    <property type="nucleotide sequence ID" value="NZ_JALNUB010000003.1"/>
</dbReference>
<dbReference type="PANTHER" id="PTHR46401">
    <property type="entry name" value="GLYCOSYLTRANSFERASE WBBK-RELATED"/>
    <property type="match status" value="1"/>
</dbReference>
<dbReference type="Pfam" id="PF00534">
    <property type="entry name" value="Glycos_transf_1"/>
    <property type="match status" value="1"/>
</dbReference>
<dbReference type="InterPro" id="IPR001296">
    <property type="entry name" value="Glyco_trans_1"/>
</dbReference>
<keyword evidence="1" id="KW-0808">Transferase</keyword>
<dbReference type="Pfam" id="PF13439">
    <property type="entry name" value="Glyco_transf_4"/>
    <property type="match status" value="1"/>
</dbReference>
<name>A0A9X2BKX0_9FLAO</name>
<evidence type="ECO:0000313" key="5">
    <source>
        <dbReference type="Proteomes" id="UP001139260"/>
    </source>
</evidence>
<protein>
    <submittedName>
        <fullName evidence="4">Glycosyltransferase family 4 protein</fullName>
    </submittedName>
</protein>
<dbReference type="SUPFAM" id="SSF53756">
    <property type="entry name" value="UDP-Glycosyltransferase/glycogen phosphorylase"/>
    <property type="match status" value="1"/>
</dbReference>
<dbReference type="EMBL" id="JALNUB010000003">
    <property type="protein sequence ID" value="MCK8141457.1"/>
    <property type="molecule type" value="Genomic_DNA"/>
</dbReference>
<evidence type="ECO:0000259" key="2">
    <source>
        <dbReference type="Pfam" id="PF00534"/>
    </source>
</evidence>
<sequence>MNIAVILPKLVSEAPVLVAKDLIEQIHDKVSLIDIYYFDGENEVGFQCNCYKVSFFEPFDFDKYDIIHTHTLKPDLYIWKHRRKIKNAKCISTIHNYVKAFRSIFNLVTAFCVGKIWLLALRHQDAIVVLSENMKSEFSVNLDEKKMRVIYNGRRLSEDLLNVKFNNEDDKKIKVLRADFKIIGVSARLNKIKGFSQLIKALPNLKDYALIFIGDGEEKENLITLASELGVIDRCLFLGYRKNGYLYLPYFDIFAMTSFSEGFPLGLLEAGKFKLPVVCSDLPIFKELFDESEVVFFELNNIKSLEKSITLLYENRDFFSLNIFNKVSQNYTVENMAKNYLSLYNELLDL</sequence>
<dbReference type="AlphaFoldDB" id="A0A9X2BKX0"/>
<accession>A0A9X2BKX0</accession>
<evidence type="ECO:0000259" key="3">
    <source>
        <dbReference type="Pfam" id="PF13439"/>
    </source>
</evidence>